<dbReference type="GO" id="GO:0004721">
    <property type="term" value="F:phosphoprotein phosphatase activity"/>
    <property type="evidence" value="ECO:0007669"/>
    <property type="project" value="TreeGrafter"/>
</dbReference>
<dbReference type="SMART" id="SM00304">
    <property type="entry name" value="HAMP"/>
    <property type="match status" value="1"/>
</dbReference>
<dbReference type="AlphaFoldDB" id="A6TS47"/>
<dbReference type="PRINTS" id="PR00344">
    <property type="entry name" value="BCTRLSENSOR"/>
</dbReference>
<dbReference type="Pfam" id="PF02518">
    <property type="entry name" value="HATPase_c"/>
    <property type="match status" value="1"/>
</dbReference>
<dbReference type="GO" id="GO:0005886">
    <property type="term" value="C:plasma membrane"/>
    <property type="evidence" value="ECO:0007669"/>
    <property type="project" value="UniProtKB-SubCell"/>
</dbReference>
<dbReference type="InterPro" id="IPR050351">
    <property type="entry name" value="BphY/WalK/GraS-like"/>
</dbReference>
<dbReference type="PROSITE" id="PS50109">
    <property type="entry name" value="HIS_KIN"/>
    <property type="match status" value="1"/>
</dbReference>
<dbReference type="InterPro" id="IPR036097">
    <property type="entry name" value="HisK_dim/P_sf"/>
</dbReference>
<comment type="subcellular location">
    <subcellularLocation>
        <location evidence="2">Cell membrane</location>
    </subcellularLocation>
</comment>
<dbReference type="InterPro" id="IPR004358">
    <property type="entry name" value="Sig_transdc_His_kin-like_C"/>
</dbReference>
<dbReference type="SUPFAM" id="SSF158472">
    <property type="entry name" value="HAMP domain-like"/>
    <property type="match status" value="1"/>
</dbReference>
<keyword evidence="11 12" id="KW-0472">Membrane</keyword>
<dbReference type="PROSITE" id="PS50885">
    <property type="entry name" value="HAMP"/>
    <property type="match status" value="1"/>
</dbReference>
<dbReference type="InterPro" id="IPR003660">
    <property type="entry name" value="HAMP_dom"/>
</dbReference>
<name>A6TS47_ALKMQ</name>
<dbReference type="STRING" id="293826.Amet_2865"/>
<dbReference type="SMART" id="SM00091">
    <property type="entry name" value="PAS"/>
    <property type="match status" value="1"/>
</dbReference>
<feature type="transmembrane region" description="Helical" evidence="12">
    <location>
        <begin position="162"/>
        <end position="185"/>
    </location>
</feature>
<protein>
    <recommendedName>
        <fullName evidence="3">histidine kinase</fullName>
        <ecNumber evidence="3">2.7.13.3</ecNumber>
    </recommendedName>
</protein>
<gene>
    <name evidence="16" type="ordered locus">Amet_2865</name>
</gene>
<dbReference type="CDD" id="cd00082">
    <property type="entry name" value="HisKA"/>
    <property type="match status" value="1"/>
</dbReference>
<keyword evidence="6 16" id="KW-0808">Transferase</keyword>
<dbReference type="Pfam" id="PF16736">
    <property type="entry name" value="sCache_like"/>
    <property type="match status" value="1"/>
</dbReference>
<dbReference type="GO" id="GO:0000155">
    <property type="term" value="F:phosphorelay sensor kinase activity"/>
    <property type="evidence" value="ECO:0007669"/>
    <property type="project" value="InterPro"/>
</dbReference>
<dbReference type="SUPFAM" id="SSF47384">
    <property type="entry name" value="Homodimeric domain of signal transducing histidine kinase"/>
    <property type="match status" value="1"/>
</dbReference>
<keyword evidence="12" id="KW-1133">Transmembrane helix</keyword>
<keyword evidence="4" id="KW-1003">Cell membrane</keyword>
<evidence type="ECO:0000256" key="9">
    <source>
        <dbReference type="ARBA" id="ARBA00022840"/>
    </source>
</evidence>
<reference evidence="17" key="1">
    <citation type="journal article" date="2016" name="Genome Announc.">
        <title>Complete genome sequence of Alkaliphilus metalliredigens strain QYMF, an alkaliphilic and metal-reducing bacterium isolated from borax-contaminated leachate ponds.</title>
        <authorList>
            <person name="Hwang C."/>
            <person name="Copeland A."/>
            <person name="Lucas S."/>
            <person name="Lapidus A."/>
            <person name="Barry K."/>
            <person name="Detter J.C."/>
            <person name="Glavina Del Rio T."/>
            <person name="Hammon N."/>
            <person name="Israni S."/>
            <person name="Dalin E."/>
            <person name="Tice H."/>
            <person name="Pitluck S."/>
            <person name="Chertkov O."/>
            <person name="Brettin T."/>
            <person name="Bruce D."/>
            <person name="Han C."/>
            <person name="Schmutz J."/>
            <person name="Larimer F."/>
            <person name="Land M.L."/>
            <person name="Hauser L."/>
            <person name="Kyrpides N."/>
            <person name="Mikhailova N."/>
            <person name="Ye Q."/>
            <person name="Zhou J."/>
            <person name="Richardson P."/>
            <person name="Fields M.W."/>
        </authorList>
    </citation>
    <scope>NUCLEOTIDE SEQUENCE [LARGE SCALE GENOMIC DNA]</scope>
    <source>
        <strain evidence="17">QYMF</strain>
    </source>
</reference>
<comment type="catalytic activity">
    <reaction evidence="1">
        <text>ATP + protein L-histidine = ADP + protein N-phospho-L-histidine.</text>
        <dbReference type="EC" id="2.7.13.3"/>
    </reaction>
</comment>
<dbReference type="InterPro" id="IPR003594">
    <property type="entry name" value="HATPase_dom"/>
</dbReference>
<dbReference type="InterPro" id="IPR005467">
    <property type="entry name" value="His_kinase_dom"/>
</dbReference>
<dbReference type="PANTHER" id="PTHR45453">
    <property type="entry name" value="PHOSPHATE REGULON SENSOR PROTEIN PHOR"/>
    <property type="match status" value="1"/>
</dbReference>
<evidence type="ECO:0000256" key="7">
    <source>
        <dbReference type="ARBA" id="ARBA00022741"/>
    </source>
</evidence>
<feature type="domain" description="Histidine kinase" evidence="13">
    <location>
        <begin position="369"/>
        <end position="587"/>
    </location>
</feature>
<dbReference type="InterPro" id="IPR036890">
    <property type="entry name" value="HATPase_C_sf"/>
</dbReference>
<dbReference type="GO" id="GO:0006355">
    <property type="term" value="P:regulation of DNA-templated transcription"/>
    <property type="evidence" value="ECO:0007669"/>
    <property type="project" value="InterPro"/>
</dbReference>
<keyword evidence="7" id="KW-0547">Nucleotide-binding</keyword>
<dbReference type="Pfam" id="PF00512">
    <property type="entry name" value="HisKA"/>
    <property type="match status" value="1"/>
</dbReference>
<dbReference type="EMBL" id="CP000724">
    <property type="protein sequence ID" value="ABR49015.1"/>
    <property type="molecule type" value="Genomic_DNA"/>
</dbReference>
<evidence type="ECO:0000259" key="15">
    <source>
        <dbReference type="PROSITE" id="PS50885"/>
    </source>
</evidence>
<dbReference type="SMART" id="SM00387">
    <property type="entry name" value="HATPase_c"/>
    <property type="match status" value="1"/>
</dbReference>
<dbReference type="Pfam" id="PF00672">
    <property type="entry name" value="HAMP"/>
    <property type="match status" value="1"/>
</dbReference>
<feature type="domain" description="HAMP" evidence="15">
    <location>
        <begin position="186"/>
        <end position="238"/>
    </location>
</feature>
<evidence type="ECO:0000256" key="2">
    <source>
        <dbReference type="ARBA" id="ARBA00004236"/>
    </source>
</evidence>
<dbReference type="SUPFAM" id="SSF55785">
    <property type="entry name" value="PYP-like sensor domain (PAS domain)"/>
    <property type="match status" value="1"/>
</dbReference>
<dbReference type="Gene3D" id="6.10.340.10">
    <property type="match status" value="1"/>
</dbReference>
<dbReference type="InterPro" id="IPR035965">
    <property type="entry name" value="PAS-like_dom_sf"/>
</dbReference>
<evidence type="ECO:0000256" key="11">
    <source>
        <dbReference type="ARBA" id="ARBA00023136"/>
    </source>
</evidence>
<evidence type="ECO:0000256" key="12">
    <source>
        <dbReference type="SAM" id="Phobius"/>
    </source>
</evidence>
<dbReference type="InterPro" id="IPR003661">
    <property type="entry name" value="HisK_dim/P_dom"/>
</dbReference>
<evidence type="ECO:0000259" key="13">
    <source>
        <dbReference type="PROSITE" id="PS50109"/>
    </source>
</evidence>
<dbReference type="GO" id="GO:0005524">
    <property type="term" value="F:ATP binding"/>
    <property type="evidence" value="ECO:0007669"/>
    <property type="project" value="UniProtKB-KW"/>
</dbReference>
<dbReference type="InterPro" id="IPR031967">
    <property type="entry name" value="PhoR_single_Cache-like_dom"/>
</dbReference>
<feature type="domain" description="PAS" evidence="14">
    <location>
        <begin position="243"/>
        <end position="294"/>
    </location>
</feature>
<organism evidence="16 17">
    <name type="scientific">Alkaliphilus metalliredigens (strain QYMF)</name>
    <dbReference type="NCBI Taxonomy" id="293826"/>
    <lineage>
        <taxon>Bacteria</taxon>
        <taxon>Bacillati</taxon>
        <taxon>Bacillota</taxon>
        <taxon>Clostridia</taxon>
        <taxon>Peptostreptococcales</taxon>
        <taxon>Natronincolaceae</taxon>
        <taxon>Alkaliphilus</taxon>
    </lineage>
</organism>
<dbReference type="Gene3D" id="3.30.450.20">
    <property type="entry name" value="PAS domain"/>
    <property type="match status" value="2"/>
</dbReference>
<evidence type="ECO:0000259" key="14">
    <source>
        <dbReference type="PROSITE" id="PS50112"/>
    </source>
</evidence>
<dbReference type="CDD" id="cd06225">
    <property type="entry name" value="HAMP"/>
    <property type="match status" value="1"/>
</dbReference>
<evidence type="ECO:0000256" key="4">
    <source>
        <dbReference type="ARBA" id="ARBA00022475"/>
    </source>
</evidence>
<evidence type="ECO:0000313" key="17">
    <source>
        <dbReference type="Proteomes" id="UP000001572"/>
    </source>
</evidence>
<dbReference type="NCBIfam" id="NF046044">
    <property type="entry name" value="PnpS"/>
    <property type="match status" value="1"/>
</dbReference>
<dbReference type="HOGENOM" id="CLU_000445_89_2_9"/>
<dbReference type="Pfam" id="PF00989">
    <property type="entry name" value="PAS"/>
    <property type="match status" value="1"/>
</dbReference>
<keyword evidence="5" id="KW-0597">Phosphoprotein</keyword>
<dbReference type="InterPro" id="IPR013767">
    <property type="entry name" value="PAS_fold"/>
</dbReference>
<dbReference type="FunFam" id="1.10.287.130:FF:000008">
    <property type="entry name" value="Two-component sensor histidine kinase"/>
    <property type="match status" value="1"/>
</dbReference>
<dbReference type="KEGG" id="amt:Amet_2865"/>
<dbReference type="SUPFAM" id="SSF55874">
    <property type="entry name" value="ATPase domain of HSP90 chaperone/DNA topoisomerase II/histidine kinase"/>
    <property type="match status" value="1"/>
</dbReference>
<evidence type="ECO:0000256" key="1">
    <source>
        <dbReference type="ARBA" id="ARBA00000085"/>
    </source>
</evidence>
<evidence type="ECO:0000256" key="3">
    <source>
        <dbReference type="ARBA" id="ARBA00012438"/>
    </source>
</evidence>
<dbReference type="eggNOG" id="COG5002">
    <property type="taxonomic scope" value="Bacteria"/>
</dbReference>
<evidence type="ECO:0000256" key="6">
    <source>
        <dbReference type="ARBA" id="ARBA00022679"/>
    </source>
</evidence>
<dbReference type="InterPro" id="IPR000014">
    <property type="entry name" value="PAS"/>
</dbReference>
<dbReference type="GO" id="GO:0016036">
    <property type="term" value="P:cellular response to phosphate starvation"/>
    <property type="evidence" value="ECO:0007669"/>
    <property type="project" value="TreeGrafter"/>
</dbReference>
<evidence type="ECO:0000256" key="10">
    <source>
        <dbReference type="ARBA" id="ARBA00023012"/>
    </source>
</evidence>
<dbReference type="RefSeq" id="WP_012063983.1">
    <property type="nucleotide sequence ID" value="NC_009633.1"/>
</dbReference>
<evidence type="ECO:0000256" key="5">
    <source>
        <dbReference type="ARBA" id="ARBA00022553"/>
    </source>
</evidence>
<dbReference type="PROSITE" id="PS50112">
    <property type="entry name" value="PAS"/>
    <property type="match status" value="1"/>
</dbReference>
<dbReference type="Gene3D" id="1.10.287.130">
    <property type="match status" value="1"/>
</dbReference>
<dbReference type="NCBIfam" id="TIGR00229">
    <property type="entry name" value="sensory_box"/>
    <property type="match status" value="1"/>
</dbReference>
<feature type="transmembrane region" description="Helical" evidence="12">
    <location>
        <begin position="6"/>
        <end position="28"/>
    </location>
</feature>
<dbReference type="Gene3D" id="3.30.565.10">
    <property type="entry name" value="Histidine kinase-like ATPase, C-terminal domain"/>
    <property type="match status" value="1"/>
</dbReference>
<dbReference type="OrthoDB" id="9813151at2"/>
<accession>A6TS47</accession>
<dbReference type="Proteomes" id="UP000001572">
    <property type="component" value="Chromosome"/>
</dbReference>
<evidence type="ECO:0000313" key="16">
    <source>
        <dbReference type="EMBL" id="ABR49015.1"/>
    </source>
</evidence>
<keyword evidence="12" id="KW-0812">Transmembrane</keyword>
<dbReference type="EC" id="2.7.13.3" evidence="3"/>
<sequence length="588" mass="66652">MQKKIFGTFVILLLIGILLTGFLSLSLIRTSHMNELERRLISNAKLIESFIMEKEVDLKPAELQRIAEEYGSKAEVRVTIIDQSGEVLADSLAAEGVIENHRNRPEVQMAYEDGLGRAIRHSETVNIDMMYIAIPVQFSEENIGIVRLAINLLEIQRINERLYYYIGISIIIGLIAASILGYRFIRKIMEPIKEMTEMSNEIAKGRFDKRVRVVSNDEMGQLGDHFNDMADHLKHTISQLSQSNTKFKALLTSIINPIVAVDNKSQVILLNPAAEKLFNTTMEEAMGKHILEVIRNNLLDEQIKEIFEKNEAKQIEVTLKEPKERILKVYTNPIQLEHDPTRIIGLVALMEDVSEIRKLEKMRSEFVANVSHELKTPLTSISGFIETLKSGAIEDEETKMRFLDIIDIETERLARLINDILTLSEIENNHSHLAGQGIKTNEALKDVIEMMTPIAQNKSIRLGSQVELNLPILIGNQDWFKQMFINLIDNALKYTSEGGRVQISAYKKYNHVVFSVKDCGVGIPKKDIPRLFERFYRVDKARTRKVGGTGLGLAIVKHIVLSLNGRIKVNSEVGKGTEFILIVPIDET</sequence>
<dbReference type="SMART" id="SM00388">
    <property type="entry name" value="HisKA"/>
    <property type="match status" value="1"/>
</dbReference>
<dbReference type="CDD" id="cd00130">
    <property type="entry name" value="PAS"/>
    <property type="match status" value="1"/>
</dbReference>
<keyword evidence="10" id="KW-0902">Two-component regulatory system</keyword>
<dbReference type="FunFam" id="3.30.565.10:FF:000023">
    <property type="entry name" value="PAS domain-containing sensor histidine kinase"/>
    <property type="match status" value="1"/>
</dbReference>
<proteinExistence type="predicted"/>
<keyword evidence="8 16" id="KW-0418">Kinase</keyword>
<dbReference type="PANTHER" id="PTHR45453:SF1">
    <property type="entry name" value="PHOSPHATE REGULON SENSOR PROTEIN PHOR"/>
    <property type="match status" value="1"/>
</dbReference>
<keyword evidence="9" id="KW-0067">ATP-binding</keyword>
<dbReference type="CDD" id="cd00075">
    <property type="entry name" value="HATPase"/>
    <property type="match status" value="1"/>
</dbReference>
<keyword evidence="17" id="KW-1185">Reference proteome</keyword>
<evidence type="ECO:0000256" key="8">
    <source>
        <dbReference type="ARBA" id="ARBA00022777"/>
    </source>
</evidence>